<evidence type="ECO:0000313" key="1">
    <source>
        <dbReference type="EMBL" id="KAK0744548.1"/>
    </source>
</evidence>
<comment type="caution">
    <text evidence="1">The sequence shown here is derived from an EMBL/GenBank/DDBJ whole genome shotgun (WGS) entry which is preliminary data.</text>
</comment>
<sequence length="81" mass="9170">MSLVYPIMTLVCHDLVASRTSVFSVFEPVREARDTGETDAEQTAENTRDSVRMDSVESTYTCIVDPSFRTLIFHVCRQNGH</sequence>
<dbReference type="AlphaFoldDB" id="A0AA40ES80"/>
<gene>
    <name evidence="1" type="ORF">B0T21DRAFT_280503</name>
</gene>
<protein>
    <submittedName>
        <fullName evidence="1">Uncharacterized protein</fullName>
    </submittedName>
</protein>
<reference evidence="1" key="1">
    <citation type="submission" date="2023-06" db="EMBL/GenBank/DDBJ databases">
        <title>Genome-scale phylogeny and comparative genomics of the fungal order Sordariales.</title>
        <authorList>
            <consortium name="Lawrence Berkeley National Laboratory"/>
            <person name="Hensen N."/>
            <person name="Bonometti L."/>
            <person name="Westerberg I."/>
            <person name="Brannstrom I.O."/>
            <person name="Guillou S."/>
            <person name="Cros-Aarteil S."/>
            <person name="Calhoun S."/>
            <person name="Haridas S."/>
            <person name="Kuo A."/>
            <person name="Mondo S."/>
            <person name="Pangilinan J."/>
            <person name="Riley R."/>
            <person name="Labutti K."/>
            <person name="Andreopoulos B."/>
            <person name="Lipzen A."/>
            <person name="Chen C."/>
            <person name="Yanf M."/>
            <person name="Daum C."/>
            <person name="Ng V."/>
            <person name="Clum A."/>
            <person name="Steindorff A."/>
            <person name="Ohm R."/>
            <person name="Martin F."/>
            <person name="Silar P."/>
            <person name="Natvig D."/>
            <person name="Lalanne C."/>
            <person name="Gautier V."/>
            <person name="Ament-Velasquez S.L."/>
            <person name="Kruys A."/>
            <person name="Hutchinson M.I."/>
            <person name="Powell A.J."/>
            <person name="Barry K."/>
            <person name="Miller A.N."/>
            <person name="Grigoriev I.V."/>
            <person name="Debuchy R."/>
            <person name="Gladieux P."/>
            <person name="Thoren M.H."/>
            <person name="Johannesson H."/>
        </authorList>
    </citation>
    <scope>NUCLEOTIDE SEQUENCE</scope>
    <source>
        <strain evidence="1">CBS 540.89</strain>
    </source>
</reference>
<name>A0AA40ES80_9PEZI</name>
<dbReference type="EMBL" id="JAUKTV010000002">
    <property type="protein sequence ID" value="KAK0744548.1"/>
    <property type="molecule type" value="Genomic_DNA"/>
</dbReference>
<organism evidence="1 2">
    <name type="scientific">Apiosordaria backusii</name>
    <dbReference type="NCBI Taxonomy" id="314023"/>
    <lineage>
        <taxon>Eukaryota</taxon>
        <taxon>Fungi</taxon>
        <taxon>Dikarya</taxon>
        <taxon>Ascomycota</taxon>
        <taxon>Pezizomycotina</taxon>
        <taxon>Sordariomycetes</taxon>
        <taxon>Sordariomycetidae</taxon>
        <taxon>Sordariales</taxon>
        <taxon>Lasiosphaeriaceae</taxon>
        <taxon>Apiosordaria</taxon>
    </lineage>
</organism>
<dbReference type="Proteomes" id="UP001172159">
    <property type="component" value="Unassembled WGS sequence"/>
</dbReference>
<evidence type="ECO:0000313" key="2">
    <source>
        <dbReference type="Proteomes" id="UP001172159"/>
    </source>
</evidence>
<proteinExistence type="predicted"/>
<accession>A0AA40ES80</accession>
<keyword evidence="2" id="KW-1185">Reference proteome</keyword>